<evidence type="ECO:0000313" key="3">
    <source>
        <dbReference type="EMBL" id="KAK2558162.1"/>
    </source>
</evidence>
<dbReference type="Gene3D" id="2.40.100.10">
    <property type="entry name" value="Cyclophilin-like"/>
    <property type="match status" value="1"/>
</dbReference>
<evidence type="ECO:0000313" key="4">
    <source>
        <dbReference type="Proteomes" id="UP001249851"/>
    </source>
</evidence>
<reference evidence="3" key="1">
    <citation type="journal article" date="2023" name="G3 (Bethesda)">
        <title>Whole genome assembly and annotation of the endangered Caribbean coral Acropora cervicornis.</title>
        <authorList>
            <person name="Selwyn J.D."/>
            <person name="Vollmer S.V."/>
        </authorList>
    </citation>
    <scope>NUCLEOTIDE SEQUENCE</scope>
    <source>
        <strain evidence="3">K2</strain>
    </source>
</reference>
<dbReference type="Pfam" id="PF00160">
    <property type="entry name" value="Pro_isomerase"/>
    <property type="match status" value="1"/>
</dbReference>
<gene>
    <name evidence="3" type="ORF">P5673_019746</name>
</gene>
<evidence type="ECO:0000259" key="2">
    <source>
        <dbReference type="PROSITE" id="PS50072"/>
    </source>
</evidence>
<evidence type="ECO:0000256" key="1">
    <source>
        <dbReference type="RuleBase" id="RU363019"/>
    </source>
</evidence>
<comment type="caution">
    <text evidence="3">The sequence shown here is derived from an EMBL/GenBank/DDBJ whole genome shotgun (WGS) entry which is preliminary data.</text>
</comment>
<comment type="function">
    <text evidence="1">PPIases accelerate the folding of proteins. It catalyzes the cis-trans isomerization of proline imidic peptide bonds in oligopeptides.</text>
</comment>
<dbReference type="PRINTS" id="PR00153">
    <property type="entry name" value="CSAPPISMRASE"/>
</dbReference>
<dbReference type="AlphaFoldDB" id="A0AAD9QB68"/>
<protein>
    <recommendedName>
        <fullName evidence="1">Peptidyl-prolyl cis-trans isomerase</fullName>
        <shortName evidence="1">PPIase</shortName>
        <ecNumber evidence="1">5.2.1.8</ecNumber>
    </recommendedName>
</protein>
<keyword evidence="1" id="KW-0697">Rotamase</keyword>
<dbReference type="PROSITE" id="PS50072">
    <property type="entry name" value="CSA_PPIASE_2"/>
    <property type="match status" value="1"/>
</dbReference>
<keyword evidence="4" id="KW-1185">Reference proteome</keyword>
<dbReference type="EMBL" id="JARQWQ010000046">
    <property type="protein sequence ID" value="KAK2558162.1"/>
    <property type="molecule type" value="Genomic_DNA"/>
</dbReference>
<dbReference type="SUPFAM" id="SSF50891">
    <property type="entry name" value="Cyclophilin-like"/>
    <property type="match status" value="1"/>
</dbReference>
<keyword evidence="1 3" id="KW-0413">Isomerase</keyword>
<dbReference type="GO" id="GO:0003755">
    <property type="term" value="F:peptidyl-prolyl cis-trans isomerase activity"/>
    <property type="evidence" value="ECO:0007669"/>
    <property type="project" value="UniProtKB-UniRule"/>
</dbReference>
<dbReference type="GO" id="GO:0005737">
    <property type="term" value="C:cytoplasm"/>
    <property type="evidence" value="ECO:0007669"/>
    <property type="project" value="TreeGrafter"/>
</dbReference>
<reference evidence="3" key="2">
    <citation type="journal article" date="2023" name="Science">
        <title>Genomic signatures of disease resistance in endangered staghorn corals.</title>
        <authorList>
            <person name="Vollmer S.V."/>
            <person name="Selwyn J.D."/>
            <person name="Despard B.A."/>
            <person name="Roesel C.L."/>
        </authorList>
    </citation>
    <scope>NUCLEOTIDE SEQUENCE</scope>
    <source>
        <strain evidence="3">K2</strain>
    </source>
</reference>
<name>A0AAD9QB68_ACRCE</name>
<comment type="similarity">
    <text evidence="1">Belongs to the cyclophilin-type PPIase family.</text>
</comment>
<dbReference type="PANTHER" id="PTHR11071:SF561">
    <property type="entry name" value="PEPTIDYL-PROLYL CIS-TRANS ISOMERASE D-RELATED"/>
    <property type="match status" value="1"/>
</dbReference>
<dbReference type="PANTHER" id="PTHR11071">
    <property type="entry name" value="PEPTIDYL-PROLYL CIS-TRANS ISOMERASE"/>
    <property type="match status" value="1"/>
</dbReference>
<proteinExistence type="inferred from homology"/>
<dbReference type="InterPro" id="IPR029000">
    <property type="entry name" value="Cyclophilin-like_dom_sf"/>
</dbReference>
<accession>A0AAD9QB68</accession>
<dbReference type="Proteomes" id="UP001249851">
    <property type="component" value="Unassembled WGS sequence"/>
</dbReference>
<comment type="catalytic activity">
    <reaction evidence="1">
        <text>[protein]-peptidylproline (omega=180) = [protein]-peptidylproline (omega=0)</text>
        <dbReference type="Rhea" id="RHEA:16237"/>
        <dbReference type="Rhea" id="RHEA-COMP:10747"/>
        <dbReference type="Rhea" id="RHEA-COMP:10748"/>
        <dbReference type="ChEBI" id="CHEBI:83833"/>
        <dbReference type="ChEBI" id="CHEBI:83834"/>
        <dbReference type="EC" id="5.2.1.8"/>
    </reaction>
</comment>
<dbReference type="EC" id="5.2.1.8" evidence="1"/>
<sequence>MCMLSPRSLPLLGRRQTPRFSRVTHARKVNGGLRQLCCYDNETRENLRNNMAAEKRTISAIGLLKDVEFHMVKAAAETISRKDQDGFNEPYILGLLECDWDAFIRAKRKHEFLYMDVEVNHERVGRLVIELFSERLPRTCCNFRELCLGTNTETERHDPPLKLWYKDSIFHRVVPNGWIQGGGEF</sequence>
<dbReference type="InterPro" id="IPR002130">
    <property type="entry name" value="Cyclophilin-type_PPIase_dom"/>
</dbReference>
<organism evidence="3 4">
    <name type="scientific">Acropora cervicornis</name>
    <name type="common">Staghorn coral</name>
    <dbReference type="NCBI Taxonomy" id="6130"/>
    <lineage>
        <taxon>Eukaryota</taxon>
        <taxon>Metazoa</taxon>
        <taxon>Cnidaria</taxon>
        <taxon>Anthozoa</taxon>
        <taxon>Hexacorallia</taxon>
        <taxon>Scleractinia</taxon>
        <taxon>Astrocoeniina</taxon>
        <taxon>Acroporidae</taxon>
        <taxon>Acropora</taxon>
    </lineage>
</organism>
<feature type="domain" description="PPIase cyclophilin-type" evidence="2">
    <location>
        <begin position="114"/>
        <end position="185"/>
    </location>
</feature>